<sequence length="394" mass="43738">MASRRDAGCSRLTPAWQHFCTKQLGEGWPTDLPLLSSLESLADDTAVIDNIRAIKFANKTALSQLVAQRYGIALDRWRCLIVRSNVFMNISVSCSNILHVIALYLDIKETGKTIAPKVHLFAGKAAPGYRMAKLIIQLINTVARKINRDPQVAGQLKVVFLEDYKVSLAEKIIPATDLSEQISTAGTEASGTSNMKFAMNGALTIGTYDGANIEIREAVGIDNFYLFGAVAEEIEESRRLGHHHNFYHQNPAMARVVDTLVSGLFTSDRELFAPLHHMLTEGDHYCHLLDFDSYCQVQRQAMADFELPEQMAPVGPYSIFVGWENFPATELYVATPGIFGVSPAKERTRRAEKGLVDGYQSLLRMSMNVELHTEQGVNYCTSCAPTGRFRRTGV</sequence>
<keyword evidence="4 9" id="KW-0328">Glycosyltransferase</keyword>
<comment type="similarity">
    <text evidence="3 9">Belongs to the glycogen phosphorylase family.</text>
</comment>
<evidence type="ECO:0000256" key="5">
    <source>
        <dbReference type="ARBA" id="ARBA00022679"/>
    </source>
</evidence>
<dbReference type="AlphaFoldDB" id="A0A7H4MGZ8"/>
<keyword evidence="5 9" id="KW-0808">Transferase</keyword>
<dbReference type="SUPFAM" id="SSF53756">
    <property type="entry name" value="UDP-Glycosyltransferase/glycogen phosphorylase"/>
    <property type="match status" value="1"/>
</dbReference>
<dbReference type="GO" id="GO:0008184">
    <property type="term" value="F:glycogen phosphorylase activity"/>
    <property type="evidence" value="ECO:0007669"/>
    <property type="project" value="InterPro"/>
</dbReference>
<dbReference type="InterPro" id="IPR000811">
    <property type="entry name" value="Glyco_trans_35"/>
</dbReference>
<dbReference type="Proteomes" id="UP000254545">
    <property type="component" value="Unassembled WGS sequence"/>
</dbReference>
<comment type="cofactor">
    <cofactor evidence="2 9">
        <name>pyridoxal 5'-phosphate</name>
        <dbReference type="ChEBI" id="CHEBI:597326"/>
    </cofactor>
</comment>
<dbReference type="PANTHER" id="PTHR11468:SF3">
    <property type="entry name" value="GLYCOGEN PHOSPHORYLASE, LIVER FORM"/>
    <property type="match status" value="1"/>
</dbReference>
<dbReference type="Pfam" id="PF00343">
    <property type="entry name" value="Phosphorylase"/>
    <property type="match status" value="1"/>
</dbReference>
<comment type="caution">
    <text evidence="10">The sequence shown here is derived from an EMBL/GenBank/DDBJ whole genome shotgun (WGS) entry which is preliminary data.</text>
</comment>
<evidence type="ECO:0000313" key="11">
    <source>
        <dbReference type="Proteomes" id="UP000254545"/>
    </source>
</evidence>
<dbReference type="PROSITE" id="PS00102">
    <property type="entry name" value="PHOSPHORYLASE"/>
    <property type="match status" value="1"/>
</dbReference>
<protein>
    <recommendedName>
        <fullName evidence="9">Alpha-1,4 glucan phosphorylase</fullName>
        <ecNumber evidence="9">2.4.1.1</ecNumber>
    </recommendedName>
</protein>
<keyword evidence="7 9" id="KW-0119">Carbohydrate metabolism</keyword>
<evidence type="ECO:0000256" key="1">
    <source>
        <dbReference type="ARBA" id="ARBA00001275"/>
    </source>
</evidence>
<comment type="catalytic activity">
    <reaction evidence="1 9">
        <text>[(1-&gt;4)-alpha-D-glucosyl](n) + phosphate = [(1-&gt;4)-alpha-D-glucosyl](n-1) + alpha-D-glucose 1-phosphate</text>
        <dbReference type="Rhea" id="RHEA:41732"/>
        <dbReference type="Rhea" id="RHEA-COMP:9584"/>
        <dbReference type="Rhea" id="RHEA-COMP:9586"/>
        <dbReference type="ChEBI" id="CHEBI:15444"/>
        <dbReference type="ChEBI" id="CHEBI:43474"/>
        <dbReference type="ChEBI" id="CHEBI:58601"/>
        <dbReference type="EC" id="2.4.1.1"/>
    </reaction>
</comment>
<evidence type="ECO:0000256" key="9">
    <source>
        <dbReference type="RuleBase" id="RU000587"/>
    </source>
</evidence>
<evidence type="ECO:0000256" key="3">
    <source>
        <dbReference type="ARBA" id="ARBA00006047"/>
    </source>
</evidence>
<dbReference type="GO" id="GO:0005737">
    <property type="term" value="C:cytoplasm"/>
    <property type="evidence" value="ECO:0007669"/>
    <property type="project" value="TreeGrafter"/>
</dbReference>
<dbReference type="PANTHER" id="PTHR11468">
    <property type="entry name" value="GLYCOGEN PHOSPHORYLASE"/>
    <property type="match status" value="1"/>
</dbReference>
<organism evidence="10 11">
    <name type="scientific">Klebsiella variicola</name>
    <dbReference type="NCBI Taxonomy" id="244366"/>
    <lineage>
        <taxon>Bacteria</taxon>
        <taxon>Pseudomonadati</taxon>
        <taxon>Pseudomonadota</taxon>
        <taxon>Gammaproteobacteria</taxon>
        <taxon>Enterobacterales</taxon>
        <taxon>Enterobacteriaceae</taxon>
        <taxon>Klebsiella/Raoultella group</taxon>
        <taxon>Klebsiella</taxon>
        <taxon>Klebsiella pneumoniae complex</taxon>
    </lineage>
</organism>
<evidence type="ECO:0000256" key="7">
    <source>
        <dbReference type="ARBA" id="ARBA00023277"/>
    </source>
</evidence>
<dbReference type="EMBL" id="UGKR01000003">
    <property type="protein sequence ID" value="STS89598.1"/>
    <property type="molecule type" value="Genomic_DNA"/>
</dbReference>
<gene>
    <name evidence="10" type="primary">malP_7</name>
    <name evidence="10" type="ORF">NCTC9177_03481</name>
</gene>
<dbReference type="Gene3D" id="3.40.50.2000">
    <property type="entry name" value="Glycogen Phosphorylase B"/>
    <property type="match status" value="1"/>
</dbReference>
<comment type="function">
    <text evidence="8">Phosphorylase is an important allosteric enzyme in carbohydrate metabolism. Enzymes from different sources differ in their regulatory mechanisms and in their natural substrates. However, all known phosphorylases share catalytic and structural properties.</text>
</comment>
<evidence type="ECO:0000313" key="10">
    <source>
        <dbReference type="EMBL" id="STS89598.1"/>
    </source>
</evidence>
<dbReference type="GO" id="GO:0030170">
    <property type="term" value="F:pyridoxal phosphate binding"/>
    <property type="evidence" value="ECO:0007669"/>
    <property type="project" value="TreeGrafter"/>
</dbReference>
<proteinExistence type="inferred from homology"/>
<dbReference type="GO" id="GO:0005980">
    <property type="term" value="P:glycogen catabolic process"/>
    <property type="evidence" value="ECO:0007669"/>
    <property type="project" value="TreeGrafter"/>
</dbReference>
<dbReference type="EC" id="2.4.1.1" evidence="9"/>
<comment type="function">
    <text evidence="9">Allosteric enzyme that catalyzes the rate-limiting step in glycogen catabolism, the phosphorolytic cleavage of glycogen to produce glucose-1-phosphate, and plays a central role in maintaining cellular and organismal glucose homeostasis.</text>
</comment>
<evidence type="ECO:0000256" key="2">
    <source>
        <dbReference type="ARBA" id="ARBA00001933"/>
    </source>
</evidence>
<reference evidence="10 11" key="1">
    <citation type="submission" date="2018-06" db="EMBL/GenBank/DDBJ databases">
        <authorList>
            <consortium name="Pathogen Informatics"/>
            <person name="Doyle S."/>
        </authorList>
    </citation>
    <scope>NUCLEOTIDE SEQUENCE [LARGE SCALE GENOMIC DNA]</scope>
    <source>
        <strain evidence="10 11">NCTC9177</strain>
    </source>
</reference>
<evidence type="ECO:0000256" key="8">
    <source>
        <dbReference type="ARBA" id="ARBA00025174"/>
    </source>
</evidence>
<name>A0A7H4MGZ8_KLEVA</name>
<evidence type="ECO:0000256" key="6">
    <source>
        <dbReference type="ARBA" id="ARBA00022898"/>
    </source>
</evidence>
<keyword evidence="6 9" id="KW-0663">Pyridoxal phosphate</keyword>
<evidence type="ECO:0000256" key="4">
    <source>
        <dbReference type="ARBA" id="ARBA00022676"/>
    </source>
</evidence>
<dbReference type="InterPro" id="IPR035090">
    <property type="entry name" value="Pyridoxal_P_attach_site"/>
</dbReference>
<accession>A0A7H4MGZ8</accession>